<dbReference type="PROSITE" id="PS00455">
    <property type="entry name" value="AMP_BINDING"/>
    <property type="match status" value="1"/>
</dbReference>
<dbReference type="InterPro" id="IPR000873">
    <property type="entry name" value="AMP-dep_synth/lig_dom"/>
</dbReference>
<feature type="non-terminal residue" evidence="2">
    <location>
        <position position="165"/>
    </location>
</feature>
<comment type="caution">
    <text evidence="2">The sequence shown here is derived from an EMBL/GenBank/DDBJ whole genome shotgun (WGS) entry which is preliminary data.</text>
</comment>
<dbReference type="Pfam" id="PF00501">
    <property type="entry name" value="AMP-binding"/>
    <property type="match status" value="1"/>
</dbReference>
<name>A0ABT0K5V2_9ACTN</name>
<dbReference type="PANTHER" id="PTHR45527:SF1">
    <property type="entry name" value="FATTY ACID SYNTHASE"/>
    <property type="match status" value="1"/>
</dbReference>
<protein>
    <submittedName>
        <fullName evidence="2">AMP-binding protein</fullName>
    </submittedName>
</protein>
<reference evidence="2 3" key="1">
    <citation type="submission" date="2022-04" db="EMBL/GenBank/DDBJ databases">
        <title>Genome diversity in the genus Frankia.</title>
        <authorList>
            <person name="Carlos-Shanley C."/>
            <person name="Hahn D."/>
        </authorList>
    </citation>
    <scope>NUCLEOTIDE SEQUENCE [LARGE SCALE GENOMIC DNA]</scope>
    <source>
        <strain evidence="2 3">Ag45/Mut15</strain>
    </source>
</reference>
<dbReference type="SUPFAM" id="SSF56801">
    <property type="entry name" value="Acetyl-CoA synthetase-like"/>
    <property type="match status" value="1"/>
</dbReference>
<dbReference type="Proteomes" id="UP001201873">
    <property type="component" value="Unassembled WGS sequence"/>
</dbReference>
<accession>A0ABT0K5V2</accession>
<dbReference type="RefSeq" id="WP_248827206.1">
    <property type="nucleotide sequence ID" value="NZ_JALKFT010000115.1"/>
</dbReference>
<dbReference type="Gene3D" id="3.40.50.12780">
    <property type="entry name" value="N-terminal domain of ligase-like"/>
    <property type="match status" value="1"/>
</dbReference>
<dbReference type="InterPro" id="IPR042099">
    <property type="entry name" value="ANL_N_sf"/>
</dbReference>
<dbReference type="InterPro" id="IPR020845">
    <property type="entry name" value="AMP-binding_CS"/>
</dbReference>
<sequence length="165" mass="17256">AAAYVVFTSGSTGRPKGVVATHGGLVNLALAHARDLVEPAVARLGGRRLRVLNVLSFAFDGTLDPVVWMLAGHAMHILPDALMGDPAGIVATVRRERIDFVDIPPSLLELVTADGLLTGDWAPSVVATGAEAVGSRLWDELGAAERTVGLNCYGPTECTVDATWT</sequence>
<gene>
    <name evidence="2" type="ORF">MXD59_26000</name>
</gene>
<dbReference type="EMBL" id="JALKFT010000115">
    <property type="protein sequence ID" value="MCK9879163.1"/>
    <property type="molecule type" value="Genomic_DNA"/>
</dbReference>
<feature type="domain" description="AMP-dependent synthetase/ligase" evidence="1">
    <location>
        <begin position="2"/>
        <end position="163"/>
    </location>
</feature>
<keyword evidence="3" id="KW-1185">Reference proteome</keyword>
<evidence type="ECO:0000313" key="2">
    <source>
        <dbReference type="EMBL" id="MCK9879163.1"/>
    </source>
</evidence>
<evidence type="ECO:0000259" key="1">
    <source>
        <dbReference type="Pfam" id="PF00501"/>
    </source>
</evidence>
<evidence type="ECO:0000313" key="3">
    <source>
        <dbReference type="Proteomes" id="UP001201873"/>
    </source>
</evidence>
<proteinExistence type="predicted"/>
<dbReference type="PANTHER" id="PTHR45527">
    <property type="entry name" value="NONRIBOSOMAL PEPTIDE SYNTHETASE"/>
    <property type="match status" value="1"/>
</dbReference>
<organism evidence="2 3">
    <name type="scientific">Frankia umida</name>
    <dbReference type="NCBI Taxonomy" id="573489"/>
    <lineage>
        <taxon>Bacteria</taxon>
        <taxon>Bacillati</taxon>
        <taxon>Actinomycetota</taxon>
        <taxon>Actinomycetes</taxon>
        <taxon>Frankiales</taxon>
        <taxon>Frankiaceae</taxon>
        <taxon>Frankia</taxon>
    </lineage>
</organism>
<feature type="non-terminal residue" evidence="2">
    <location>
        <position position="1"/>
    </location>
</feature>